<feature type="domain" description="WW" evidence="8">
    <location>
        <begin position="183"/>
        <end position="216"/>
    </location>
</feature>
<evidence type="ECO:0000259" key="8">
    <source>
        <dbReference type="PROSITE" id="PS50020"/>
    </source>
</evidence>
<dbReference type="STRING" id="104421.E2A9B9"/>
<evidence type="ECO:0000256" key="5">
    <source>
        <dbReference type="ARBA" id="ARBA00023242"/>
    </source>
</evidence>
<evidence type="ECO:0000256" key="2">
    <source>
        <dbReference type="ARBA" id="ARBA00022723"/>
    </source>
</evidence>
<dbReference type="SMART" id="SM00456">
    <property type="entry name" value="WW"/>
    <property type="match status" value="1"/>
</dbReference>
<keyword evidence="4" id="KW-0862">Zinc</keyword>
<accession>E2A9B9</accession>
<evidence type="ECO:0000313" key="11">
    <source>
        <dbReference type="Proteomes" id="UP000000311"/>
    </source>
</evidence>
<dbReference type="Pfam" id="PF00397">
    <property type="entry name" value="WW"/>
    <property type="match status" value="1"/>
</dbReference>
<dbReference type="CDD" id="cd00201">
    <property type="entry name" value="WW"/>
    <property type="match status" value="1"/>
</dbReference>
<dbReference type="InterPro" id="IPR003604">
    <property type="entry name" value="Matrin/U1-like-C_Znf_C2H2"/>
</dbReference>
<feature type="coiled-coil region" evidence="6">
    <location>
        <begin position="221"/>
        <end position="270"/>
    </location>
</feature>
<dbReference type="InParanoid" id="E2A9B9"/>
<protein>
    <submittedName>
        <fullName evidence="10">WW domain-binding protein 4</fullName>
    </submittedName>
</protein>
<dbReference type="OMA" id="IDPMRLE"/>
<evidence type="ECO:0000256" key="1">
    <source>
        <dbReference type="ARBA" id="ARBA00004123"/>
    </source>
</evidence>
<dbReference type="InterPro" id="IPR036236">
    <property type="entry name" value="Znf_C2H2_sf"/>
</dbReference>
<dbReference type="GO" id="GO:0071011">
    <property type="term" value="C:precatalytic spliceosome"/>
    <property type="evidence" value="ECO:0007669"/>
    <property type="project" value="TreeGrafter"/>
</dbReference>
<gene>
    <name evidence="10" type="ORF">EAG_14304</name>
</gene>
<feature type="region of interest" description="Disordered" evidence="7">
    <location>
        <begin position="101"/>
        <end position="183"/>
    </location>
</feature>
<dbReference type="Gene3D" id="2.20.70.10">
    <property type="match status" value="1"/>
</dbReference>
<dbReference type="EMBL" id="GL437781">
    <property type="protein sequence ID" value="EFN69961.1"/>
    <property type="molecule type" value="Genomic_DNA"/>
</dbReference>
<keyword evidence="11" id="KW-1185">Reference proteome</keyword>
<dbReference type="GO" id="GO:0008270">
    <property type="term" value="F:zinc ion binding"/>
    <property type="evidence" value="ECO:0007669"/>
    <property type="project" value="UniProtKB-KW"/>
</dbReference>
<dbReference type="Gene3D" id="3.30.160.60">
    <property type="entry name" value="Classic Zinc Finger"/>
    <property type="match status" value="1"/>
</dbReference>
<feature type="compositionally biased region" description="Basic residues" evidence="7">
    <location>
        <begin position="164"/>
        <end position="173"/>
    </location>
</feature>
<dbReference type="GO" id="GO:0003723">
    <property type="term" value="F:RNA binding"/>
    <property type="evidence" value="ECO:0007669"/>
    <property type="project" value="TreeGrafter"/>
</dbReference>
<dbReference type="InterPro" id="IPR000690">
    <property type="entry name" value="Matrin/U1-C_Znf_C2H2"/>
</dbReference>
<dbReference type="Proteomes" id="UP000000311">
    <property type="component" value="Unassembled WGS sequence"/>
</dbReference>
<dbReference type="Pfam" id="PF06220">
    <property type="entry name" value="zf-U1"/>
    <property type="match status" value="1"/>
</dbReference>
<keyword evidence="2" id="KW-0479">Metal-binding</keyword>
<feature type="compositionally biased region" description="Basic residues" evidence="7">
    <location>
        <begin position="375"/>
        <end position="392"/>
    </location>
</feature>
<feature type="domain" description="Matrin-type" evidence="9">
    <location>
        <begin position="10"/>
        <end position="41"/>
    </location>
</feature>
<proteinExistence type="predicted"/>
<organism evidence="11">
    <name type="scientific">Camponotus floridanus</name>
    <name type="common">Florida carpenter ant</name>
    <dbReference type="NCBI Taxonomy" id="104421"/>
    <lineage>
        <taxon>Eukaryota</taxon>
        <taxon>Metazoa</taxon>
        <taxon>Ecdysozoa</taxon>
        <taxon>Arthropoda</taxon>
        <taxon>Hexapoda</taxon>
        <taxon>Insecta</taxon>
        <taxon>Pterygota</taxon>
        <taxon>Neoptera</taxon>
        <taxon>Endopterygota</taxon>
        <taxon>Hymenoptera</taxon>
        <taxon>Apocrita</taxon>
        <taxon>Aculeata</taxon>
        <taxon>Formicoidea</taxon>
        <taxon>Formicidae</taxon>
        <taxon>Formicinae</taxon>
        <taxon>Camponotus</taxon>
    </lineage>
</organism>
<sequence length="392" mass="45751">ADYWKSQGRKFCDFCKCWIADNKPSIDFHEGGKKHKENVSKRLKEIHKNSAKQAKQNKKFEDDLKKMENAAMAAYLKDVENNTRDMTAQNIIKEKLNKIETRETPQNFNRMPPAAPETVPRFKSNTEQFSPKVDPCDPTLSKSAPSLPRVQQQGGENRTPGRSKANKTKGKGRKAQEDDRPTAPVRKLWYEALSPEGYTYYWHIETNESVWEPPEEGYMTLAEQEEEAKEEALQKELIEQLDKEEAIKKADILEERRANLEREKMRERGTLVRSDNDIKDDDESVEIKKEMAKEERPYLRDYSVPERPQPYGSWQVVETIQKKPVDLQLPQKQKQIQLSVFEKIEPPPPQRIFKEKTITQIKIDNSDDESTPTTFKRRKIGNKNVRKRTTDD</sequence>
<dbReference type="OrthoDB" id="191651at2759"/>
<dbReference type="SMART" id="SM00451">
    <property type="entry name" value="ZnF_U1"/>
    <property type="match status" value="1"/>
</dbReference>
<evidence type="ECO:0000256" key="3">
    <source>
        <dbReference type="ARBA" id="ARBA00022771"/>
    </source>
</evidence>
<reference evidence="10 11" key="1">
    <citation type="journal article" date="2010" name="Science">
        <title>Genomic comparison of the ants Camponotus floridanus and Harpegnathos saltator.</title>
        <authorList>
            <person name="Bonasio R."/>
            <person name="Zhang G."/>
            <person name="Ye C."/>
            <person name="Mutti N.S."/>
            <person name="Fang X."/>
            <person name="Qin N."/>
            <person name="Donahue G."/>
            <person name="Yang P."/>
            <person name="Li Q."/>
            <person name="Li C."/>
            <person name="Zhang P."/>
            <person name="Huang Z."/>
            <person name="Berger S.L."/>
            <person name="Reinberg D."/>
            <person name="Wang J."/>
            <person name="Liebig J."/>
        </authorList>
    </citation>
    <scope>NUCLEOTIDE SEQUENCE [LARGE SCALE GENOMIC DNA]</scope>
    <source>
        <strain evidence="11">C129</strain>
    </source>
</reference>
<evidence type="ECO:0000256" key="6">
    <source>
        <dbReference type="SAM" id="Coils"/>
    </source>
</evidence>
<dbReference type="AlphaFoldDB" id="E2A9B9"/>
<evidence type="ECO:0000259" key="9">
    <source>
        <dbReference type="PROSITE" id="PS50171"/>
    </source>
</evidence>
<feature type="compositionally biased region" description="Polar residues" evidence="7">
    <location>
        <begin position="140"/>
        <end position="156"/>
    </location>
</feature>
<dbReference type="PANTHER" id="PTHR13173:SF10">
    <property type="entry name" value="WW DOMAIN-BINDING PROTEIN 4"/>
    <property type="match status" value="1"/>
</dbReference>
<feature type="non-terminal residue" evidence="10">
    <location>
        <position position="1"/>
    </location>
</feature>
<dbReference type="PROSITE" id="PS50020">
    <property type="entry name" value="WW_DOMAIN_2"/>
    <property type="match status" value="1"/>
</dbReference>
<dbReference type="GO" id="GO:0000398">
    <property type="term" value="P:mRNA splicing, via spliceosome"/>
    <property type="evidence" value="ECO:0007669"/>
    <property type="project" value="InterPro"/>
</dbReference>
<dbReference type="InterPro" id="IPR001202">
    <property type="entry name" value="WW_dom"/>
</dbReference>
<dbReference type="PROSITE" id="PS50171">
    <property type="entry name" value="ZF_MATRIN"/>
    <property type="match status" value="1"/>
</dbReference>
<evidence type="ECO:0000256" key="7">
    <source>
        <dbReference type="SAM" id="MobiDB-lite"/>
    </source>
</evidence>
<name>E2A9B9_CAMFO</name>
<evidence type="ECO:0000313" key="10">
    <source>
        <dbReference type="EMBL" id="EFN69961.1"/>
    </source>
</evidence>
<dbReference type="InterPro" id="IPR040023">
    <property type="entry name" value="WBP4"/>
</dbReference>
<evidence type="ECO:0000256" key="4">
    <source>
        <dbReference type="ARBA" id="ARBA00022833"/>
    </source>
</evidence>
<dbReference type="InterPro" id="IPR036020">
    <property type="entry name" value="WW_dom_sf"/>
</dbReference>
<dbReference type="FunCoup" id="E2A9B9">
    <property type="interactions" value="821"/>
</dbReference>
<feature type="region of interest" description="Disordered" evidence="7">
    <location>
        <begin position="355"/>
        <end position="392"/>
    </location>
</feature>
<dbReference type="SUPFAM" id="SSF51045">
    <property type="entry name" value="WW domain"/>
    <property type="match status" value="1"/>
</dbReference>
<comment type="subcellular location">
    <subcellularLocation>
        <location evidence="1">Nucleus</location>
    </subcellularLocation>
</comment>
<keyword evidence="3" id="KW-0863">Zinc-finger</keyword>
<dbReference type="InterPro" id="IPR013085">
    <property type="entry name" value="U1-CZ_Znf_C2H2"/>
</dbReference>
<dbReference type="SUPFAM" id="SSF57667">
    <property type="entry name" value="beta-beta-alpha zinc fingers"/>
    <property type="match status" value="1"/>
</dbReference>
<keyword evidence="6" id="KW-0175">Coiled coil</keyword>
<keyword evidence="5" id="KW-0539">Nucleus</keyword>
<dbReference type="PANTHER" id="PTHR13173">
    <property type="entry name" value="WW DOMAIN BINDING PROTEIN 4"/>
    <property type="match status" value="1"/>
</dbReference>